<comment type="caution">
    <text evidence="2">The sequence shown here is derived from an EMBL/GenBank/DDBJ whole genome shotgun (WGS) entry which is preliminary data.</text>
</comment>
<dbReference type="EMBL" id="OPYN01000164">
    <property type="protein sequence ID" value="SPO62024.1"/>
    <property type="molecule type" value="Genomic_DNA"/>
</dbReference>
<reference evidence="2 3" key="1">
    <citation type="submission" date="2018-02" db="EMBL/GenBank/DDBJ databases">
        <authorList>
            <person name="Dubost A."/>
        </authorList>
    </citation>
    <scope>NUCLEOTIDE SEQUENCE [LARGE SCALE GENOMIC DNA]</scope>
    <source>
        <strain evidence="3">JV551A3</strain>
    </source>
</reference>
<keyword evidence="3" id="KW-1185">Reference proteome</keyword>
<evidence type="ECO:0000313" key="2">
    <source>
        <dbReference type="EMBL" id="SPO62024.1"/>
    </source>
</evidence>
<organism evidence="2 3">
    <name type="scientific">Pseudomonas inefficax</name>
    <dbReference type="NCBI Taxonomy" id="2078786"/>
    <lineage>
        <taxon>Bacteria</taxon>
        <taxon>Pseudomonadati</taxon>
        <taxon>Pseudomonadota</taxon>
        <taxon>Gammaproteobacteria</taxon>
        <taxon>Pseudomonadales</taxon>
        <taxon>Pseudomonadaceae</taxon>
        <taxon>Pseudomonas</taxon>
    </lineage>
</organism>
<dbReference type="Proteomes" id="UP000294335">
    <property type="component" value="Unassembled WGS sequence"/>
</dbReference>
<gene>
    <name evidence="2" type="ORF">JV551A3_V1_1640100</name>
</gene>
<sequence>MCKGTYSLAPSVRIDEFYLPYRSIKRNSQEKSTHKLKSSENQRNNAPPKRYARQPEAHR</sequence>
<feature type="region of interest" description="Disordered" evidence="1">
    <location>
        <begin position="22"/>
        <end position="59"/>
    </location>
</feature>
<proteinExistence type="predicted"/>
<accession>A0AAQ1SUH9</accession>
<evidence type="ECO:0000256" key="1">
    <source>
        <dbReference type="SAM" id="MobiDB-lite"/>
    </source>
</evidence>
<name>A0AAQ1SUH9_9PSED</name>
<dbReference type="AlphaFoldDB" id="A0AAQ1SUH9"/>
<evidence type="ECO:0000313" key="3">
    <source>
        <dbReference type="Proteomes" id="UP000294335"/>
    </source>
</evidence>
<protein>
    <submittedName>
        <fullName evidence="2">Uncharacterized protein</fullName>
    </submittedName>
</protein>
<feature type="compositionally biased region" description="Basic and acidic residues" evidence="1">
    <location>
        <begin position="27"/>
        <end position="40"/>
    </location>
</feature>